<dbReference type="InterPro" id="IPR010093">
    <property type="entry name" value="SinI_DNA-bd"/>
</dbReference>
<dbReference type="CDD" id="cd04762">
    <property type="entry name" value="HTH_MerR-trunc"/>
    <property type="match status" value="1"/>
</dbReference>
<dbReference type="InterPro" id="IPR041657">
    <property type="entry name" value="HTH_17"/>
</dbReference>
<dbReference type="AlphaFoldDB" id="A0A7I7UCS4"/>
<evidence type="ECO:0000259" key="1">
    <source>
        <dbReference type="Pfam" id="PF12728"/>
    </source>
</evidence>
<keyword evidence="4" id="KW-1185">Reference proteome</keyword>
<gene>
    <name evidence="2" type="ORF">MPUL_00480</name>
    <name evidence="3" type="ORF">MPUL_53560</name>
</gene>
<dbReference type="Gene3D" id="1.10.1660.10">
    <property type="match status" value="1"/>
</dbReference>
<dbReference type="Pfam" id="PF12728">
    <property type="entry name" value="HTH_17"/>
    <property type="match status" value="1"/>
</dbReference>
<name>A0A7I7UCS4_MYCPV</name>
<sequence length="74" mass="8445">MLDTIYRQCHRVCMPEVVLLTTTQVAKRFKVDSSAVRRWVAEGRLKPTITTPGGHYRFSETDIDAFTQRTEASA</sequence>
<dbReference type="SUPFAM" id="SSF46955">
    <property type="entry name" value="Putative DNA-binding domain"/>
    <property type="match status" value="1"/>
</dbReference>
<feature type="domain" description="Helix-turn-helix" evidence="1">
    <location>
        <begin position="19"/>
        <end position="69"/>
    </location>
</feature>
<dbReference type="NCBIfam" id="TIGR01764">
    <property type="entry name" value="excise"/>
    <property type="match status" value="1"/>
</dbReference>
<evidence type="ECO:0000313" key="3">
    <source>
        <dbReference type="EMBL" id="BBY84198.1"/>
    </source>
</evidence>
<proteinExistence type="predicted"/>
<dbReference type="GO" id="GO:0003677">
    <property type="term" value="F:DNA binding"/>
    <property type="evidence" value="ECO:0007669"/>
    <property type="project" value="InterPro"/>
</dbReference>
<accession>A0A7I7UCS4</accession>
<evidence type="ECO:0000313" key="4">
    <source>
        <dbReference type="Proteomes" id="UP000467252"/>
    </source>
</evidence>
<organism evidence="2 4">
    <name type="scientific">Mycolicibacterium pulveris</name>
    <name type="common">Mycobacterium pulveris</name>
    <dbReference type="NCBI Taxonomy" id="36813"/>
    <lineage>
        <taxon>Bacteria</taxon>
        <taxon>Bacillati</taxon>
        <taxon>Actinomycetota</taxon>
        <taxon>Actinomycetes</taxon>
        <taxon>Mycobacteriales</taxon>
        <taxon>Mycobacteriaceae</taxon>
        <taxon>Mycolicibacterium</taxon>
    </lineage>
</organism>
<reference evidence="2" key="2">
    <citation type="submission" date="2020-02" db="EMBL/GenBank/DDBJ databases">
        <authorList>
            <person name="Matsumoto Y."/>
            <person name="Motooka D."/>
            <person name="Nakamura S."/>
        </authorList>
    </citation>
    <scope>NUCLEOTIDE SEQUENCE</scope>
    <source>
        <strain evidence="2">JCM 6370</strain>
    </source>
</reference>
<protein>
    <recommendedName>
        <fullName evidence="1">Helix-turn-helix domain-containing protein</fullName>
    </recommendedName>
</protein>
<dbReference type="InterPro" id="IPR009061">
    <property type="entry name" value="DNA-bd_dom_put_sf"/>
</dbReference>
<evidence type="ECO:0000313" key="2">
    <source>
        <dbReference type="EMBL" id="BBY78890.1"/>
    </source>
</evidence>
<dbReference type="EMBL" id="AP022599">
    <property type="protein sequence ID" value="BBY84198.1"/>
    <property type="molecule type" value="Genomic_DNA"/>
</dbReference>
<reference evidence="2 4" key="1">
    <citation type="journal article" date="2019" name="Emerg. Microbes Infect.">
        <title>Comprehensive subspecies identification of 175 nontuberculous mycobacteria species based on 7547 genomic profiles.</title>
        <authorList>
            <person name="Matsumoto Y."/>
            <person name="Kinjo T."/>
            <person name="Motooka D."/>
            <person name="Nabeya D."/>
            <person name="Jung N."/>
            <person name="Uechi K."/>
            <person name="Horii T."/>
            <person name="Iida T."/>
            <person name="Fujita J."/>
            <person name="Nakamura S."/>
        </authorList>
    </citation>
    <scope>NUCLEOTIDE SEQUENCE [LARGE SCALE GENOMIC DNA]</scope>
    <source>
        <strain evidence="2 4">JCM 6370</strain>
    </source>
</reference>
<dbReference type="Proteomes" id="UP000467252">
    <property type="component" value="Chromosome"/>
</dbReference>
<dbReference type="EMBL" id="AP022599">
    <property type="protein sequence ID" value="BBY78890.1"/>
    <property type="molecule type" value="Genomic_DNA"/>
</dbReference>